<evidence type="ECO:0000259" key="11">
    <source>
        <dbReference type="Pfam" id="PF00081"/>
    </source>
</evidence>
<name>A0A0H5R474_9EUKA</name>
<protein>
    <recommendedName>
        <fullName evidence="10">Superoxide dismutase</fullName>
        <ecNumber evidence="10">1.15.1.1</ecNumber>
    </recommendedName>
</protein>
<dbReference type="PANTHER" id="PTHR11404:SF6">
    <property type="entry name" value="SUPEROXIDE DISMUTASE [MN], MITOCHONDRIAL"/>
    <property type="match status" value="1"/>
</dbReference>
<dbReference type="SUPFAM" id="SSF54719">
    <property type="entry name" value="Fe,Mn superoxide dismutase (SOD), C-terminal domain"/>
    <property type="match status" value="1"/>
</dbReference>
<evidence type="ECO:0000256" key="5">
    <source>
        <dbReference type="ARBA" id="ARBA00023002"/>
    </source>
</evidence>
<organism evidence="13">
    <name type="scientific">Spongospora subterranea</name>
    <dbReference type="NCBI Taxonomy" id="70186"/>
    <lineage>
        <taxon>Eukaryota</taxon>
        <taxon>Sar</taxon>
        <taxon>Rhizaria</taxon>
        <taxon>Endomyxa</taxon>
        <taxon>Phytomyxea</taxon>
        <taxon>Plasmodiophorida</taxon>
        <taxon>Plasmodiophoridae</taxon>
        <taxon>Spongospora</taxon>
    </lineage>
</organism>
<evidence type="ECO:0000256" key="2">
    <source>
        <dbReference type="ARBA" id="ARBA00001962"/>
    </source>
</evidence>
<dbReference type="Gene3D" id="1.10.287.990">
    <property type="entry name" value="Fe,Mn superoxide dismutase (SOD) domain"/>
    <property type="match status" value="1"/>
</dbReference>
<dbReference type="EMBL" id="HACM01008563">
    <property type="protein sequence ID" value="CRZ09005.1"/>
    <property type="molecule type" value="Transcribed_RNA"/>
</dbReference>
<comment type="similarity">
    <text evidence="3 10">Belongs to the iron/manganese superoxide dismutase family.</text>
</comment>
<accession>A0A0H5R474</accession>
<feature type="binding site" evidence="9">
    <location>
        <position position="37"/>
    </location>
    <ligand>
        <name>Mn(2+)</name>
        <dbReference type="ChEBI" id="CHEBI:29035"/>
    </ligand>
</feature>
<feature type="binding site" evidence="9">
    <location>
        <position position="169"/>
    </location>
    <ligand>
        <name>Mn(2+)</name>
        <dbReference type="ChEBI" id="CHEBI:29035"/>
    </ligand>
</feature>
<feature type="domain" description="Manganese/iron superoxide dismutase N-terminal" evidence="11">
    <location>
        <begin position="13"/>
        <end position="89"/>
    </location>
</feature>
<sequence length="210" mass="23435">MLRFNGKCRRLAHSLPALPYAYEALEPVISKQIMELHHQKHHQTYVNNLNALLETAAKDPLPLSIQKQAAIKFNGGGHLNHSIFWTNLAPVNAGGGQTPTSGALYDSITDTFGGFPEFISKFSAQAAAVQGSGWAWLTYNQTYNKLEIVTTSNQDPIVAPAVVPILGVDVWEHAYYLDYKNARPEYLKHLWKVVNWDNVGERFDAAQTSR</sequence>
<dbReference type="Gene3D" id="3.55.40.20">
    <property type="entry name" value="Iron/manganese superoxide dismutase, C-terminal domain"/>
    <property type="match status" value="1"/>
</dbReference>
<keyword evidence="5 10" id="KW-0560">Oxidoreductase</keyword>
<dbReference type="GO" id="GO:0005739">
    <property type="term" value="C:mitochondrion"/>
    <property type="evidence" value="ECO:0007669"/>
    <property type="project" value="TreeGrafter"/>
</dbReference>
<dbReference type="FunFam" id="3.55.40.20:FF:000002">
    <property type="entry name" value="Superoxide dismutase"/>
    <property type="match status" value="1"/>
</dbReference>
<evidence type="ECO:0000256" key="10">
    <source>
        <dbReference type="RuleBase" id="RU000414"/>
    </source>
</evidence>
<feature type="binding site" evidence="9">
    <location>
        <position position="81"/>
    </location>
    <ligand>
        <name>Mn(2+)</name>
        <dbReference type="ChEBI" id="CHEBI:29035"/>
    </ligand>
</feature>
<evidence type="ECO:0000256" key="9">
    <source>
        <dbReference type="PIRSR" id="PIRSR000349-1"/>
    </source>
</evidence>
<dbReference type="InterPro" id="IPR036314">
    <property type="entry name" value="SOD_C_sf"/>
</dbReference>
<comment type="cofactor">
    <cofactor evidence="2">
        <name>Fe cation</name>
        <dbReference type="ChEBI" id="CHEBI:24875"/>
    </cofactor>
</comment>
<reference evidence="13" key="1">
    <citation type="submission" date="2015-04" db="EMBL/GenBank/DDBJ databases">
        <title>The genome sequence of the plant pathogenic Rhizarian Plasmodiophora brassicae reveals insights in its biotrophic life cycle and the origin of chitin synthesis.</title>
        <authorList>
            <person name="Schwelm A."/>
            <person name="Fogelqvist J."/>
            <person name="Knaust A."/>
            <person name="Julke S."/>
            <person name="Lilja T."/>
            <person name="Dhandapani V."/>
            <person name="Bonilla-Rosso G."/>
            <person name="Karlsson M."/>
            <person name="Shevchenko A."/>
            <person name="Choi S.R."/>
            <person name="Kim H.G."/>
            <person name="Park J.Y."/>
            <person name="Lim Y.P."/>
            <person name="Ludwig-Muller J."/>
            <person name="Dixelius C."/>
        </authorList>
    </citation>
    <scope>NUCLEOTIDE SEQUENCE</scope>
    <source>
        <tissue evidence="13">Potato root galls</tissue>
    </source>
</reference>
<keyword evidence="4 9" id="KW-0479">Metal-binding</keyword>
<comment type="catalytic activity">
    <reaction evidence="8 10">
        <text>2 superoxide + 2 H(+) = H2O2 + O2</text>
        <dbReference type="Rhea" id="RHEA:20696"/>
        <dbReference type="ChEBI" id="CHEBI:15378"/>
        <dbReference type="ChEBI" id="CHEBI:15379"/>
        <dbReference type="ChEBI" id="CHEBI:16240"/>
        <dbReference type="ChEBI" id="CHEBI:18421"/>
        <dbReference type="EC" id="1.15.1.1"/>
    </reaction>
</comment>
<evidence type="ECO:0000256" key="4">
    <source>
        <dbReference type="ARBA" id="ARBA00022723"/>
    </source>
</evidence>
<dbReference type="FunFam" id="1.10.287.990:FF:000001">
    <property type="entry name" value="Superoxide dismutase"/>
    <property type="match status" value="1"/>
</dbReference>
<dbReference type="PANTHER" id="PTHR11404">
    <property type="entry name" value="SUPEROXIDE DISMUTASE 2"/>
    <property type="match status" value="1"/>
</dbReference>
<dbReference type="InterPro" id="IPR019831">
    <property type="entry name" value="Mn/Fe_SOD_N"/>
</dbReference>
<proteinExistence type="inferred from homology"/>
<dbReference type="InterPro" id="IPR019832">
    <property type="entry name" value="Mn/Fe_SOD_C"/>
</dbReference>
<dbReference type="Pfam" id="PF02777">
    <property type="entry name" value="Sod_Fe_C"/>
    <property type="match status" value="1"/>
</dbReference>
<dbReference type="AlphaFoldDB" id="A0A0H5R474"/>
<dbReference type="GO" id="GO:0004784">
    <property type="term" value="F:superoxide dismutase activity"/>
    <property type="evidence" value="ECO:0007669"/>
    <property type="project" value="UniProtKB-EC"/>
</dbReference>
<dbReference type="InterPro" id="IPR050265">
    <property type="entry name" value="Fe/Mn_Superoxide_Dismutase"/>
</dbReference>
<dbReference type="GO" id="GO:0030145">
    <property type="term" value="F:manganese ion binding"/>
    <property type="evidence" value="ECO:0007669"/>
    <property type="project" value="TreeGrafter"/>
</dbReference>
<dbReference type="PIRSF" id="PIRSF000349">
    <property type="entry name" value="SODismutase"/>
    <property type="match status" value="1"/>
</dbReference>
<dbReference type="InterPro" id="IPR019833">
    <property type="entry name" value="Mn/Fe_SOD_BS"/>
</dbReference>
<evidence type="ECO:0000259" key="12">
    <source>
        <dbReference type="Pfam" id="PF02777"/>
    </source>
</evidence>
<evidence type="ECO:0000256" key="1">
    <source>
        <dbReference type="ARBA" id="ARBA00001936"/>
    </source>
</evidence>
<dbReference type="PROSITE" id="PS00088">
    <property type="entry name" value="SOD_MN"/>
    <property type="match status" value="1"/>
</dbReference>
<feature type="domain" description="Manganese/iron superoxide dismutase C-terminal" evidence="12">
    <location>
        <begin position="101"/>
        <end position="202"/>
    </location>
</feature>
<dbReference type="InterPro" id="IPR036324">
    <property type="entry name" value="Mn/Fe_SOD_N_sf"/>
</dbReference>
<comment type="function">
    <text evidence="10">Destroys radicals which are normally produced within the cells and which are toxic to biological systems.</text>
</comment>
<evidence type="ECO:0000313" key="13">
    <source>
        <dbReference type="EMBL" id="CRZ09005.1"/>
    </source>
</evidence>
<dbReference type="EC" id="1.15.1.1" evidence="10"/>
<dbReference type="PRINTS" id="PR01703">
    <property type="entry name" value="MNSODISMTASE"/>
</dbReference>
<dbReference type="Pfam" id="PF00081">
    <property type="entry name" value="Sod_Fe_N"/>
    <property type="match status" value="1"/>
</dbReference>
<evidence type="ECO:0000256" key="6">
    <source>
        <dbReference type="ARBA" id="ARBA00023004"/>
    </source>
</evidence>
<keyword evidence="6" id="KW-0408">Iron</keyword>
<evidence type="ECO:0000256" key="8">
    <source>
        <dbReference type="ARBA" id="ARBA00049204"/>
    </source>
</evidence>
<evidence type="ECO:0000256" key="7">
    <source>
        <dbReference type="ARBA" id="ARBA00023211"/>
    </source>
</evidence>
<keyword evidence="7" id="KW-0464">Manganese</keyword>
<dbReference type="InterPro" id="IPR001189">
    <property type="entry name" value="Mn/Fe_SOD"/>
</dbReference>
<feature type="binding site" evidence="9">
    <location>
        <position position="173"/>
    </location>
    <ligand>
        <name>Mn(2+)</name>
        <dbReference type="ChEBI" id="CHEBI:29035"/>
    </ligand>
</feature>
<comment type="cofactor">
    <cofactor evidence="1">
        <name>Mn(2+)</name>
        <dbReference type="ChEBI" id="CHEBI:29035"/>
    </cofactor>
</comment>
<dbReference type="SUPFAM" id="SSF46609">
    <property type="entry name" value="Fe,Mn superoxide dismutase (SOD), N-terminal domain"/>
    <property type="match status" value="1"/>
</dbReference>
<evidence type="ECO:0000256" key="3">
    <source>
        <dbReference type="ARBA" id="ARBA00008714"/>
    </source>
</evidence>